<dbReference type="InterPro" id="IPR001647">
    <property type="entry name" value="HTH_TetR"/>
</dbReference>
<gene>
    <name evidence="5" type="ORF">HNQ94_000069</name>
</gene>
<dbReference type="AlphaFoldDB" id="A0A841Q2V7"/>
<dbReference type="RefSeq" id="WP_174496274.1">
    <property type="nucleotide sequence ID" value="NZ_CADDWK010000007.1"/>
</dbReference>
<feature type="DNA-binding region" description="H-T-H motif" evidence="3">
    <location>
        <begin position="34"/>
        <end position="53"/>
    </location>
</feature>
<name>A0A841Q2V7_9BACI</name>
<dbReference type="EMBL" id="JACHGH010000001">
    <property type="protein sequence ID" value="MBB6451648.1"/>
    <property type="molecule type" value="Genomic_DNA"/>
</dbReference>
<evidence type="ECO:0000313" key="5">
    <source>
        <dbReference type="EMBL" id="MBB6451648.1"/>
    </source>
</evidence>
<feature type="domain" description="HTH tetR-type" evidence="4">
    <location>
        <begin position="11"/>
        <end position="71"/>
    </location>
</feature>
<dbReference type="Proteomes" id="UP000581688">
    <property type="component" value="Unassembled WGS sequence"/>
</dbReference>
<dbReference type="PANTHER" id="PTHR43479">
    <property type="entry name" value="ACREF/ENVCD OPERON REPRESSOR-RELATED"/>
    <property type="match status" value="1"/>
</dbReference>
<dbReference type="InterPro" id="IPR050624">
    <property type="entry name" value="HTH-type_Tx_Regulator"/>
</dbReference>
<keyword evidence="2 3" id="KW-0238">DNA-binding</keyword>
<sequence length="189" mass="22274">MSTSKLDRRKKYTRMVLKDSLMKLLREKQISSVTVKEICQEADINRSTFYSHYADQFDLLDSIEDEIIEDLSEHLNQFTYPTEEYSLQIIEKLLEYFASKQEECQTLLNEKIDTTFQKKVMAFAQDFFKKNWMTMTQFDEDLTEYVSTFIISGSIHVMKNWLNNGIDKSTKEMAEIVNKLINKGLEGVK</sequence>
<evidence type="ECO:0000313" key="6">
    <source>
        <dbReference type="Proteomes" id="UP000581688"/>
    </source>
</evidence>
<dbReference type="Pfam" id="PF14278">
    <property type="entry name" value="TetR_C_8"/>
    <property type="match status" value="1"/>
</dbReference>
<reference evidence="5 6" key="1">
    <citation type="submission" date="2020-08" db="EMBL/GenBank/DDBJ databases">
        <title>Genomic Encyclopedia of Type Strains, Phase IV (KMG-IV): sequencing the most valuable type-strain genomes for metagenomic binning, comparative biology and taxonomic classification.</title>
        <authorList>
            <person name="Goeker M."/>
        </authorList>
    </citation>
    <scope>NUCLEOTIDE SEQUENCE [LARGE SCALE GENOMIC DNA]</scope>
    <source>
        <strain evidence="5 6">DSM 19612</strain>
    </source>
</reference>
<keyword evidence="6" id="KW-1185">Reference proteome</keyword>
<accession>A0A841Q2V7</accession>
<evidence type="ECO:0000256" key="3">
    <source>
        <dbReference type="PROSITE-ProRule" id="PRU00335"/>
    </source>
</evidence>
<dbReference type="GO" id="GO:0003677">
    <property type="term" value="F:DNA binding"/>
    <property type="evidence" value="ECO:0007669"/>
    <property type="project" value="UniProtKB-UniRule"/>
</dbReference>
<dbReference type="PROSITE" id="PS50977">
    <property type="entry name" value="HTH_TETR_2"/>
    <property type="match status" value="1"/>
</dbReference>
<dbReference type="SUPFAM" id="SSF46689">
    <property type="entry name" value="Homeodomain-like"/>
    <property type="match status" value="1"/>
</dbReference>
<protein>
    <submittedName>
        <fullName evidence="5">AcrR family transcriptional regulator</fullName>
    </submittedName>
</protein>
<dbReference type="PANTHER" id="PTHR43479:SF7">
    <property type="entry name" value="TETR-FAMILY TRANSCRIPTIONAL REGULATOR"/>
    <property type="match status" value="1"/>
</dbReference>
<dbReference type="Pfam" id="PF00440">
    <property type="entry name" value="TetR_N"/>
    <property type="match status" value="1"/>
</dbReference>
<keyword evidence="1" id="KW-0678">Repressor</keyword>
<dbReference type="InterPro" id="IPR039532">
    <property type="entry name" value="TetR_C_Firmicutes"/>
</dbReference>
<evidence type="ECO:0000256" key="2">
    <source>
        <dbReference type="ARBA" id="ARBA00023125"/>
    </source>
</evidence>
<evidence type="ECO:0000256" key="1">
    <source>
        <dbReference type="ARBA" id="ARBA00022491"/>
    </source>
</evidence>
<dbReference type="InterPro" id="IPR009057">
    <property type="entry name" value="Homeodomain-like_sf"/>
</dbReference>
<dbReference type="Gene3D" id="1.10.357.10">
    <property type="entry name" value="Tetracycline Repressor, domain 2"/>
    <property type="match status" value="1"/>
</dbReference>
<proteinExistence type="predicted"/>
<organism evidence="5 6">
    <name type="scientific">Salirhabdus euzebyi</name>
    <dbReference type="NCBI Taxonomy" id="394506"/>
    <lineage>
        <taxon>Bacteria</taxon>
        <taxon>Bacillati</taxon>
        <taxon>Bacillota</taxon>
        <taxon>Bacilli</taxon>
        <taxon>Bacillales</taxon>
        <taxon>Bacillaceae</taxon>
        <taxon>Salirhabdus</taxon>
    </lineage>
</organism>
<evidence type="ECO:0000259" key="4">
    <source>
        <dbReference type="PROSITE" id="PS50977"/>
    </source>
</evidence>
<comment type="caution">
    <text evidence="5">The sequence shown here is derived from an EMBL/GenBank/DDBJ whole genome shotgun (WGS) entry which is preliminary data.</text>
</comment>